<feature type="domain" description="Flp pilus assembly protein RcpC/CpaB" evidence="2">
    <location>
        <begin position="139"/>
        <end position="239"/>
    </location>
</feature>
<dbReference type="AlphaFoldDB" id="A0A221K7S6"/>
<organism evidence="3 4">
    <name type="scientific">Pseudosulfitobacter pseudonitzschiae</name>
    <dbReference type="NCBI Taxonomy" id="1402135"/>
    <lineage>
        <taxon>Bacteria</taxon>
        <taxon>Pseudomonadati</taxon>
        <taxon>Pseudomonadota</taxon>
        <taxon>Alphaproteobacteria</taxon>
        <taxon>Rhodobacterales</taxon>
        <taxon>Roseobacteraceae</taxon>
        <taxon>Pseudosulfitobacter</taxon>
    </lineage>
</organism>
<evidence type="ECO:0000313" key="4">
    <source>
        <dbReference type="Proteomes" id="UP000199754"/>
    </source>
</evidence>
<dbReference type="RefSeq" id="WP_089422925.1">
    <property type="nucleotide sequence ID" value="NZ_CP022417.1"/>
</dbReference>
<dbReference type="EMBL" id="CP022417">
    <property type="protein sequence ID" value="ASM74923.1"/>
    <property type="molecule type" value="Genomic_DNA"/>
</dbReference>
<dbReference type="KEGG" id="spse:SULPSESMR1_04004"/>
<keyword evidence="3" id="KW-0614">Plasmid</keyword>
<protein>
    <submittedName>
        <fullName evidence="3">Flp pilus assembly protein RcpC/CpaB</fullName>
    </submittedName>
</protein>
<dbReference type="Proteomes" id="UP000199754">
    <property type="component" value="Plasmid pSMR1-2"/>
</dbReference>
<dbReference type="InterPro" id="IPR017592">
    <property type="entry name" value="Pilus_assmbl_Flp-typ_CpaB"/>
</dbReference>
<proteinExistence type="predicted"/>
<name>A0A221K7S6_9RHOB</name>
<evidence type="ECO:0000256" key="1">
    <source>
        <dbReference type="SAM" id="MobiDB-lite"/>
    </source>
</evidence>
<dbReference type="NCBIfam" id="TIGR03177">
    <property type="entry name" value="pilus_cpaB"/>
    <property type="match status" value="1"/>
</dbReference>
<feature type="region of interest" description="Disordered" evidence="1">
    <location>
        <begin position="288"/>
        <end position="314"/>
    </location>
</feature>
<sequence length="314" mass="32825">MEFSARTLVVVITSFVLAGGVAWVGVQANNAPEPLPVSQPIALSVPPRETYLFANAVIEQGGVISDDQLKPVEMQIDQAGENLIEDSSENRSALIQLSANRMIPMGTPFVKSDLQPAVYSPPEVVAEEVPEPPMIEGAAALLRPGMRAIALPLTGETAVAGLIAQGDRIDVLVSYDNQDGVRAVRTVLHNVQVLATDQTNAPAGQGRAGMPKTITLELHPEGAKVLALAKHTGEIILVLSDRTGDDMPTIVNDTPMLATQISGLAAPRTEPAKPPNVRIIRGSTATRVKGILGQSAPDPSASANSPPPSTTGSD</sequence>
<dbReference type="Pfam" id="PF16976">
    <property type="entry name" value="RcpC"/>
    <property type="match status" value="1"/>
</dbReference>
<feature type="compositionally biased region" description="Pro residues" evidence="1">
    <location>
        <begin position="305"/>
        <end position="314"/>
    </location>
</feature>
<evidence type="ECO:0000313" key="3">
    <source>
        <dbReference type="EMBL" id="ASM74923.1"/>
    </source>
</evidence>
<feature type="compositionally biased region" description="Low complexity" evidence="1">
    <location>
        <begin position="295"/>
        <end position="304"/>
    </location>
</feature>
<gene>
    <name evidence="3" type="ORF">SULPSESMR1_04004</name>
</gene>
<dbReference type="InterPro" id="IPR031571">
    <property type="entry name" value="RcpC_dom"/>
</dbReference>
<geneLocation type="plasmid" evidence="3 4">
    <name>pSMR1-2</name>
</geneLocation>
<accession>A0A221K7S6</accession>
<reference evidence="3 4" key="1">
    <citation type="submission" date="2017-07" db="EMBL/GenBank/DDBJ databases">
        <title>Genome Sequence of Sulfitobacter pseudonitzschiae Strain SMR1 Isolated from a culture of the Diatom Skeletonema marinoi.</title>
        <authorList>
            <person name="Topel M."/>
            <person name="Pinder M.I.M."/>
            <person name="Johansson O.N."/>
            <person name="Kourtchenko O."/>
            <person name="Godhe A."/>
            <person name="Clarke A.K."/>
        </authorList>
    </citation>
    <scope>NUCLEOTIDE SEQUENCE [LARGE SCALE GENOMIC DNA]</scope>
    <source>
        <strain evidence="3 4">SMR1</strain>
        <plasmid evidence="3 4">pSMR1-2</plasmid>
    </source>
</reference>
<dbReference type="OrthoDB" id="163768at2"/>
<keyword evidence="4" id="KW-1185">Reference proteome</keyword>
<evidence type="ECO:0000259" key="2">
    <source>
        <dbReference type="Pfam" id="PF16976"/>
    </source>
</evidence>